<reference evidence="4 5" key="1">
    <citation type="submission" date="2020-12" db="EMBL/GenBank/DDBJ databases">
        <title>Geomonas sp. Red259, isolated from paddy soil.</title>
        <authorList>
            <person name="Xu Z."/>
            <person name="Zhang Z."/>
            <person name="Masuda Y."/>
            <person name="Itoh H."/>
            <person name="Senoo K."/>
        </authorList>
    </citation>
    <scope>NUCLEOTIDE SEQUENCE [LARGE SCALE GENOMIC DNA]</scope>
    <source>
        <strain evidence="4 5">Red259</strain>
    </source>
</reference>
<protein>
    <submittedName>
        <fullName evidence="4">DUF3596 domain-containing protein</fullName>
    </submittedName>
</protein>
<evidence type="ECO:0000259" key="3">
    <source>
        <dbReference type="PROSITE" id="PS51898"/>
    </source>
</evidence>
<feature type="domain" description="Tyr recombinase" evidence="3">
    <location>
        <begin position="232"/>
        <end position="415"/>
    </location>
</feature>
<dbReference type="InterPro" id="IPR013762">
    <property type="entry name" value="Integrase-like_cat_sf"/>
</dbReference>
<dbReference type="Pfam" id="PF00589">
    <property type="entry name" value="Phage_integrase"/>
    <property type="match status" value="1"/>
</dbReference>
<evidence type="ECO:0000313" key="5">
    <source>
        <dbReference type="Proteomes" id="UP000641025"/>
    </source>
</evidence>
<sequence>MARKSAVTAVEAQWGDGNIVEKKGSRRLYFDFYYLGQRVEISSGLKNTPENLRKARYWLDRQMDKMRDGSFRFGEAFPNATPEKLELFSRLEGTTVTAKPQHVLFDKYLARWYSTVWTEYQEPKKTDYKCSIESQIIPFFRGMTFFQINRTVVKSFVKQLCHLRGKKKGQPLSRQRVDNICHPLRAIWRDACDEHRWDLPDPFEKIHEAFPAKSSGGEFEIIESGETELIRNDRDPLRYGEFQLILEKLDPWYQPVAELMILTGMIASEMAGLTRQHLKEGYILVRRSVSRGVEKIGNKTAFRRRDIRITRAIQERLNVLHQRTTGGRRLATSKSGKFLTAGGFYKAWVKAEKAAGVRHRVPYCLRHTFAAWSLIIDMKPLRLYQLMGHASKQMVYEVYGNYVEKLEQDREEILAFFGEDFVG</sequence>
<dbReference type="Gene3D" id="1.10.150.130">
    <property type="match status" value="1"/>
</dbReference>
<dbReference type="EMBL" id="JAEMHK010000004">
    <property type="protein sequence ID" value="MBJ6799875.1"/>
    <property type="molecule type" value="Genomic_DNA"/>
</dbReference>
<dbReference type="PROSITE" id="PS51898">
    <property type="entry name" value="TYR_RECOMBINASE"/>
    <property type="match status" value="1"/>
</dbReference>
<organism evidence="4 5">
    <name type="scientific">Geomonas propionica</name>
    <dbReference type="NCBI Taxonomy" id="2798582"/>
    <lineage>
        <taxon>Bacteria</taxon>
        <taxon>Pseudomonadati</taxon>
        <taxon>Thermodesulfobacteriota</taxon>
        <taxon>Desulfuromonadia</taxon>
        <taxon>Geobacterales</taxon>
        <taxon>Geobacteraceae</taxon>
        <taxon>Geomonas</taxon>
    </lineage>
</organism>
<dbReference type="Proteomes" id="UP000641025">
    <property type="component" value="Unassembled WGS sequence"/>
</dbReference>
<dbReference type="Gene3D" id="1.10.443.10">
    <property type="entry name" value="Intergrase catalytic core"/>
    <property type="match status" value="1"/>
</dbReference>
<evidence type="ECO:0000256" key="1">
    <source>
        <dbReference type="ARBA" id="ARBA00023125"/>
    </source>
</evidence>
<dbReference type="RefSeq" id="WP_199394392.1">
    <property type="nucleotide sequence ID" value="NZ_JAEMHK010000004.1"/>
</dbReference>
<name>A0ABS0YPG7_9BACT</name>
<keyword evidence="1" id="KW-0238">DNA-binding</keyword>
<dbReference type="InterPro" id="IPR022000">
    <property type="entry name" value="Min27-like_integrase_DNA_bind"/>
</dbReference>
<comment type="caution">
    <text evidence="4">The sequence shown here is derived from an EMBL/GenBank/DDBJ whole genome shotgun (WGS) entry which is preliminary data.</text>
</comment>
<dbReference type="InterPro" id="IPR010998">
    <property type="entry name" value="Integrase_recombinase_N"/>
</dbReference>
<evidence type="ECO:0000313" key="4">
    <source>
        <dbReference type="EMBL" id="MBJ6799875.1"/>
    </source>
</evidence>
<proteinExistence type="predicted"/>
<evidence type="ECO:0000256" key="2">
    <source>
        <dbReference type="ARBA" id="ARBA00023172"/>
    </source>
</evidence>
<dbReference type="Pfam" id="PF12167">
    <property type="entry name" value="Arm-DNA-bind_2"/>
    <property type="match status" value="1"/>
</dbReference>
<dbReference type="SUPFAM" id="SSF56349">
    <property type="entry name" value="DNA breaking-rejoining enzymes"/>
    <property type="match status" value="1"/>
</dbReference>
<dbReference type="InterPro" id="IPR002104">
    <property type="entry name" value="Integrase_catalytic"/>
</dbReference>
<dbReference type="InterPro" id="IPR011010">
    <property type="entry name" value="DNA_brk_join_enz"/>
</dbReference>
<gene>
    <name evidence="4" type="ORF">JFN90_06955</name>
</gene>
<keyword evidence="2" id="KW-0233">DNA recombination</keyword>
<accession>A0ABS0YPG7</accession>
<keyword evidence="5" id="KW-1185">Reference proteome</keyword>